<sequence length="283" mass="30737">MPTFILADNGSKRPESTVNLRRLAAALSQRASAQVHPVSLLHSNRIPADHLDGRPAETLEPALRRLVSEGHRALVIIPLFFGPSRALSQFVPETAAHVAGDLDAFSLHVAPPLCPLPAGEPRLVDILKENLQSTGAANSTAPQRLILVDHGSPIPEVTAVRRWLADRLQERLGSGARLEQAVMERREGPEYDFNGPLLEDLLGRLAEEDATRPVSLSMLFLSAGRHAGPGGDIAETRERVMARHPGLQVHVSPLVGDHPGLVDILHSRIEESHRWRKITPAAG</sequence>
<keyword evidence="1" id="KW-0479">Metal-binding</keyword>
<protein>
    <submittedName>
        <fullName evidence="3">Cobalamin biosynthesis protein CbiX</fullName>
    </submittedName>
</protein>
<dbReference type="GO" id="GO:0016829">
    <property type="term" value="F:lyase activity"/>
    <property type="evidence" value="ECO:0007669"/>
    <property type="project" value="UniProtKB-KW"/>
</dbReference>
<dbReference type="AlphaFoldDB" id="A0A6M0JWB3"/>
<accession>A0A6M0JWB3</accession>
<dbReference type="Gene3D" id="3.40.50.1400">
    <property type="match status" value="2"/>
</dbReference>
<comment type="caution">
    <text evidence="3">The sequence shown here is derived from an EMBL/GenBank/DDBJ whole genome shotgun (WGS) entry which is preliminary data.</text>
</comment>
<keyword evidence="2" id="KW-0456">Lyase</keyword>
<keyword evidence="4" id="KW-1185">Reference proteome</keyword>
<name>A0A6M0JWB3_9GAMM</name>
<reference evidence="3 4" key="1">
    <citation type="submission" date="2020-02" db="EMBL/GenBank/DDBJ databases">
        <title>Genome sequences of Thiorhodococcus mannitoliphagus and Thiorhodococcus minor, purple sulfur photosynthetic bacteria in the gammaproteobacterial family, Chromatiaceae.</title>
        <authorList>
            <person name="Aviles F.A."/>
            <person name="Meyer T.E."/>
            <person name="Kyndt J.A."/>
        </authorList>
    </citation>
    <scope>NUCLEOTIDE SEQUENCE [LARGE SCALE GENOMIC DNA]</scope>
    <source>
        <strain evidence="3 4">DSM 11518</strain>
    </source>
</reference>
<dbReference type="Proteomes" id="UP000483379">
    <property type="component" value="Unassembled WGS sequence"/>
</dbReference>
<evidence type="ECO:0000256" key="2">
    <source>
        <dbReference type="ARBA" id="ARBA00023239"/>
    </source>
</evidence>
<dbReference type="RefSeq" id="WP_164450943.1">
    <property type="nucleotide sequence ID" value="NZ_JAAIJQ010000006.1"/>
</dbReference>
<dbReference type="PANTHER" id="PTHR33542:SF3">
    <property type="entry name" value="SIROHYDROCHLORIN FERROCHELATASE, CHLOROPLASTIC"/>
    <property type="match status" value="1"/>
</dbReference>
<gene>
    <name evidence="3" type="ORF">G3446_03100</name>
</gene>
<proteinExistence type="predicted"/>
<dbReference type="InterPro" id="IPR050963">
    <property type="entry name" value="Sirohydro_Cobaltochel/CbiX"/>
</dbReference>
<evidence type="ECO:0000313" key="4">
    <source>
        <dbReference type="Proteomes" id="UP000483379"/>
    </source>
</evidence>
<dbReference type="InterPro" id="IPR002762">
    <property type="entry name" value="CbiX-like"/>
</dbReference>
<evidence type="ECO:0000313" key="3">
    <source>
        <dbReference type="EMBL" id="NEV60893.1"/>
    </source>
</evidence>
<dbReference type="Pfam" id="PF01903">
    <property type="entry name" value="CbiX"/>
    <property type="match status" value="1"/>
</dbReference>
<organism evidence="3 4">
    <name type="scientific">Thiorhodococcus minor</name>
    <dbReference type="NCBI Taxonomy" id="57489"/>
    <lineage>
        <taxon>Bacteria</taxon>
        <taxon>Pseudomonadati</taxon>
        <taxon>Pseudomonadota</taxon>
        <taxon>Gammaproteobacteria</taxon>
        <taxon>Chromatiales</taxon>
        <taxon>Chromatiaceae</taxon>
        <taxon>Thiorhodococcus</taxon>
    </lineage>
</organism>
<dbReference type="SUPFAM" id="SSF53800">
    <property type="entry name" value="Chelatase"/>
    <property type="match status" value="1"/>
</dbReference>
<dbReference type="GO" id="GO:0046872">
    <property type="term" value="F:metal ion binding"/>
    <property type="evidence" value="ECO:0007669"/>
    <property type="project" value="UniProtKB-KW"/>
</dbReference>
<dbReference type="PANTHER" id="PTHR33542">
    <property type="entry name" value="SIROHYDROCHLORIN FERROCHELATASE, CHLOROPLASTIC"/>
    <property type="match status" value="1"/>
</dbReference>
<dbReference type="EMBL" id="JAAIJQ010000006">
    <property type="protein sequence ID" value="NEV60893.1"/>
    <property type="molecule type" value="Genomic_DNA"/>
</dbReference>
<evidence type="ECO:0000256" key="1">
    <source>
        <dbReference type="ARBA" id="ARBA00022723"/>
    </source>
</evidence>